<dbReference type="EMBL" id="JAVRHY010000008">
    <property type="protein sequence ID" value="MDT0618861.1"/>
    <property type="molecule type" value="Genomic_DNA"/>
</dbReference>
<keyword evidence="3" id="KW-1185">Reference proteome</keyword>
<dbReference type="GO" id="GO:0016787">
    <property type="term" value="F:hydrolase activity"/>
    <property type="evidence" value="ECO:0007669"/>
    <property type="project" value="UniProtKB-KW"/>
</dbReference>
<reference evidence="2 3" key="1">
    <citation type="submission" date="2023-09" db="EMBL/GenBank/DDBJ databases">
        <authorList>
            <person name="Rey-Velasco X."/>
        </authorList>
    </citation>
    <scope>NUCLEOTIDE SEQUENCE [LARGE SCALE GENOMIC DNA]</scope>
    <source>
        <strain evidence="2 3">P385</strain>
    </source>
</reference>
<dbReference type="InterPro" id="IPR051021">
    <property type="entry name" value="Mito_Ser/Thr_phosphatase"/>
</dbReference>
<gene>
    <name evidence="2" type="ORF">RM531_10280</name>
</gene>
<dbReference type="Proteomes" id="UP001259982">
    <property type="component" value="Unassembled WGS sequence"/>
</dbReference>
<dbReference type="InterPro" id="IPR029033">
    <property type="entry name" value="His_PPase_superfam"/>
</dbReference>
<sequence>MTTLTLIRHGQASFGQANYDELSPLGQRQARLTGAHLARVGAEFDVWLAGDLQRQQHTGRLAAEATTAGGAPTVERESAFNEYDADGIFRAYLPMVLGEQPELGQRQRELFTDQRLFQRAFEGVTAKWLADTPHDSRPFESWSHFRARVEDGLDRLHRDHDRSARLVAFTSGGPVSVAVASCLGLSPAQTVELNWVVFNASVTELRSTRSGWRLMGFNNTTHLRLENDPDVITLR</sequence>
<dbReference type="SMART" id="SM00855">
    <property type="entry name" value="PGAM"/>
    <property type="match status" value="1"/>
</dbReference>
<evidence type="ECO:0000313" key="3">
    <source>
        <dbReference type="Proteomes" id="UP001259982"/>
    </source>
</evidence>
<dbReference type="EC" id="3.1.3.-" evidence="2"/>
<protein>
    <submittedName>
        <fullName evidence="2">Histidine phosphatase family protein</fullName>
        <ecNumber evidence="2">3.1.3.-</ecNumber>
    </submittedName>
</protein>
<proteinExistence type="predicted"/>
<evidence type="ECO:0000313" key="2">
    <source>
        <dbReference type="EMBL" id="MDT0618861.1"/>
    </source>
</evidence>
<dbReference type="SUPFAM" id="SSF53254">
    <property type="entry name" value="Phosphoglycerate mutase-like"/>
    <property type="match status" value="1"/>
</dbReference>
<name>A0ABU3B8R1_9GAMM</name>
<organism evidence="2 3">
    <name type="scientific">Spectribacter acetivorans</name>
    <dbReference type="NCBI Taxonomy" id="3075603"/>
    <lineage>
        <taxon>Bacteria</taxon>
        <taxon>Pseudomonadati</taxon>
        <taxon>Pseudomonadota</taxon>
        <taxon>Gammaproteobacteria</taxon>
        <taxon>Salinisphaerales</taxon>
        <taxon>Salinisphaeraceae</taxon>
        <taxon>Spectribacter</taxon>
    </lineage>
</organism>
<dbReference type="PANTHER" id="PTHR20935">
    <property type="entry name" value="PHOSPHOGLYCERATE MUTASE-RELATED"/>
    <property type="match status" value="1"/>
</dbReference>
<dbReference type="Gene3D" id="3.40.50.1240">
    <property type="entry name" value="Phosphoglycerate mutase-like"/>
    <property type="match status" value="1"/>
</dbReference>
<accession>A0ABU3B8R1</accession>
<dbReference type="InterPro" id="IPR013078">
    <property type="entry name" value="His_Pase_superF_clade-1"/>
</dbReference>
<dbReference type="RefSeq" id="WP_311659088.1">
    <property type="nucleotide sequence ID" value="NZ_JAVRHY010000008.1"/>
</dbReference>
<keyword evidence="1 2" id="KW-0378">Hydrolase</keyword>
<dbReference type="PANTHER" id="PTHR20935:SF0">
    <property type="entry name" value="SERINE_THREONINE-PROTEIN PHOSPHATASE PGAM5, MITOCHONDRIAL"/>
    <property type="match status" value="1"/>
</dbReference>
<evidence type="ECO:0000256" key="1">
    <source>
        <dbReference type="ARBA" id="ARBA00022801"/>
    </source>
</evidence>
<comment type="caution">
    <text evidence="2">The sequence shown here is derived from an EMBL/GenBank/DDBJ whole genome shotgun (WGS) entry which is preliminary data.</text>
</comment>
<dbReference type="CDD" id="cd07067">
    <property type="entry name" value="HP_PGM_like"/>
    <property type="match status" value="1"/>
</dbReference>
<dbReference type="Pfam" id="PF00300">
    <property type="entry name" value="His_Phos_1"/>
    <property type="match status" value="2"/>
</dbReference>